<reference evidence="2" key="1">
    <citation type="journal article" date="2021" name="Nat. Commun.">
        <title>Genetic determinants of endophytism in the Arabidopsis root mycobiome.</title>
        <authorList>
            <person name="Mesny F."/>
            <person name="Miyauchi S."/>
            <person name="Thiergart T."/>
            <person name="Pickel B."/>
            <person name="Atanasova L."/>
            <person name="Karlsson M."/>
            <person name="Huettel B."/>
            <person name="Barry K.W."/>
            <person name="Haridas S."/>
            <person name="Chen C."/>
            <person name="Bauer D."/>
            <person name="Andreopoulos W."/>
            <person name="Pangilinan J."/>
            <person name="LaButti K."/>
            <person name="Riley R."/>
            <person name="Lipzen A."/>
            <person name="Clum A."/>
            <person name="Drula E."/>
            <person name="Henrissat B."/>
            <person name="Kohler A."/>
            <person name="Grigoriev I.V."/>
            <person name="Martin F.M."/>
            <person name="Hacquard S."/>
        </authorList>
    </citation>
    <scope>NUCLEOTIDE SEQUENCE</scope>
    <source>
        <strain evidence="2">MPI-CAGE-AT-0147</strain>
    </source>
</reference>
<keyword evidence="1" id="KW-0732">Signal</keyword>
<evidence type="ECO:0000313" key="2">
    <source>
        <dbReference type="EMBL" id="KAH7161792.1"/>
    </source>
</evidence>
<dbReference type="PANTHER" id="PTHR42037">
    <property type="match status" value="1"/>
</dbReference>
<dbReference type="Pfam" id="PF14441">
    <property type="entry name" value="OTT_1508_deam"/>
    <property type="match status" value="1"/>
</dbReference>
<evidence type="ECO:0000256" key="1">
    <source>
        <dbReference type="SAM" id="SignalP"/>
    </source>
</evidence>
<dbReference type="PANTHER" id="PTHR42037:SF1">
    <property type="match status" value="1"/>
</dbReference>
<protein>
    <submittedName>
        <fullName evidence="2">Uncharacterized protein</fullName>
    </submittedName>
</protein>
<proteinExistence type="predicted"/>
<dbReference type="InterPro" id="IPR027796">
    <property type="entry name" value="OTT_1508_deam-like"/>
</dbReference>
<feature type="signal peptide" evidence="1">
    <location>
        <begin position="1"/>
        <end position="26"/>
    </location>
</feature>
<comment type="caution">
    <text evidence="2">The sequence shown here is derived from an EMBL/GenBank/DDBJ whole genome shotgun (WGS) entry which is preliminary data.</text>
</comment>
<name>A0A9P9FGF7_9HYPO</name>
<feature type="non-terminal residue" evidence="2">
    <location>
        <position position="1"/>
    </location>
</feature>
<organism evidence="2 3">
    <name type="scientific">Dactylonectria macrodidyma</name>
    <dbReference type="NCBI Taxonomy" id="307937"/>
    <lineage>
        <taxon>Eukaryota</taxon>
        <taxon>Fungi</taxon>
        <taxon>Dikarya</taxon>
        <taxon>Ascomycota</taxon>
        <taxon>Pezizomycotina</taxon>
        <taxon>Sordariomycetes</taxon>
        <taxon>Hypocreomycetidae</taxon>
        <taxon>Hypocreales</taxon>
        <taxon>Nectriaceae</taxon>
        <taxon>Dactylonectria</taxon>
    </lineage>
</organism>
<evidence type="ECO:0000313" key="3">
    <source>
        <dbReference type="Proteomes" id="UP000738349"/>
    </source>
</evidence>
<keyword evidence="3" id="KW-1185">Reference proteome</keyword>
<feature type="non-terminal residue" evidence="2">
    <location>
        <position position="474"/>
    </location>
</feature>
<dbReference type="EMBL" id="JAGMUV010000004">
    <property type="protein sequence ID" value="KAH7161792.1"/>
    <property type="molecule type" value="Genomic_DNA"/>
</dbReference>
<feature type="chain" id="PRO_5040238060" evidence="1">
    <location>
        <begin position="27"/>
        <end position="474"/>
    </location>
</feature>
<dbReference type="OrthoDB" id="3251507at2759"/>
<dbReference type="AlphaFoldDB" id="A0A9P9FGF7"/>
<sequence>VALTPALVRQFYPTLLLLVRLAAVHPYRRSAQEPVLDLTTGLEPLFRDFVSKLAFLCCTVPGGSAVAACAILQLPEGVQYVFGFNNQTSSELEYKRCEITRILNMLRSPLPAADSEKAALHRQILTAALTFSEIRIKAYLRSLGTQLQLCVQACEREDTTEAHVIKRALLALIQNLEPLSIDAVLNLIESIGQLFKSDTFVLVGPRLAREENLMSARHWSDCIHAAGRLLSYRRTVDVMLLVASTWPQLFDEFQICMIPSSLGISDALRGPPLTAEQIVRKTTSDQGLLGRLSEQLQQLSTHDLDGDIREIWSHAPKPIVHAEILVHHWLENTRGGIRPERFFNRWKFIGSSKPPCKLCSYFFGEYPTDVQVRPSHQNVYFPWRMPNVYEHQGNDAALTRMRVMGRIKTRICADIARILSERLSDGRPHDSSAYATLAPCRMPGTDGGPPAETATGLSLSSLRISEREVVTAFH</sequence>
<dbReference type="Proteomes" id="UP000738349">
    <property type="component" value="Unassembled WGS sequence"/>
</dbReference>
<gene>
    <name evidence="2" type="ORF">EDB81DRAFT_925497</name>
</gene>
<accession>A0A9P9FGF7</accession>